<evidence type="ECO:0000313" key="1">
    <source>
        <dbReference type="EMBL" id="MBT9283569.1"/>
    </source>
</evidence>
<accession>A0A947GCX3</accession>
<comment type="caution">
    <text evidence="1">The sequence shown here is derived from an EMBL/GenBank/DDBJ whole genome shotgun (WGS) entry which is preliminary data.</text>
</comment>
<gene>
    <name evidence="1" type="ORF">KM312_13200</name>
</gene>
<reference evidence="1" key="1">
    <citation type="journal article" date="2021" name="Microbiology">
        <title>Metagenomic Analysis of the Microbial Community in the Underground Coal Fire Area (Kemerovo Region, Russia) Revealed Predominance of Thermophilic Members of the Phyla Deinococcus-thermus, Aquificae, and Firmicutes.</title>
        <authorList>
            <person name="Kadnikov V."/>
            <person name="Mardanov A.V."/>
            <person name="Beletsky A.V."/>
            <person name="Karnachuk O.V."/>
            <person name="Ravin N.V."/>
        </authorList>
    </citation>
    <scope>NUCLEOTIDE SEQUENCE</scope>
    <source>
        <strain evidence="1">RBS10-49</strain>
    </source>
</reference>
<dbReference type="Proteomes" id="UP000748108">
    <property type="component" value="Unassembled WGS sequence"/>
</dbReference>
<name>A0A947GCX3_HYDSH</name>
<organism evidence="1 2">
    <name type="scientific">Hydrogenibacillus schlegelii</name>
    <name type="common">Bacillus schlegelii</name>
    <dbReference type="NCBI Taxonomy" id="1484"/>
    <lineage>
        <taxon>Bacteria</taxon>
        <taxon>Bacillati</taxon>
        <taxon>Bacillota</taxon>
        <taxon>Bacilli</taxon>
        <taxon>Bacillales</taxon>
        <taxon>Bacillales Family X. Incertae Sedis</taxon>
        <taxon>Hydrogenibacillus</taxon>
    </lineage>
</organism>
<protein>
    <submittedName>
        <fullName evidence="1">Uncharacterized protein</fullName>
    </submittedName>
</protein>
<sequence>MRSGDRAAVRTIVETALGNVRQAGEEKHLLEMARYRENHWAHLRNWRAVAPDRPEGARRLGAMESNQRRLIRLR</sequence>
<evidence type="ECO:0000313" key="2">
    <source>
        <dbReference type="Proteomes" id="UP000748108"/>
    </source>
</evidence>
<dbReference type="EMBL" id="JAHHQF010000111">
    <property type="protein sequence ID" value="MBT9283569.1"/>
    <property type="molecule type" value="Genomic_DNA"/>
</dbReference>
<dbReference type="AlphaFoldDB" id="A0A947GCX3"/>
<proteinExistence type="predicted"/>